<name>A0A392RA65_9FABA</name>
<proteinExistence type="predicted"/>
<dbReference type="EMBL" id="LXQA010201963">
    <property type="protein sequence ID" value="MCI33159.1"/>
    <property type="molecule type" value="Genomic_DNA"/>
</dbReference>
<feature type="non-terminal residue" evidence="2">
    <location>
        <position position="128"/>
    </location>
</feature>
<keyword evidence="3" id="KW-1185">Reference proteome</keyword>
<feature type="region of interest" description="Disordered" evidence="1">
    <location>
        <begin position="1"/>
        <end position="128"/>
    </location>
</feature>
<evidence type="ECO:0000313" key="3">
    <source>
        <dbReference type="Proteomes" id="UP000265520"/>
    </source>
</evidence>
<feature type="compositionally biased region" description="Acidic residues" evidence="1">
    <location>
        <begin position="94"/>
        <end position="103"/>
    </location>
</feature>
<accession>A0A392RA65</accession>
<protein>
    <submittedName>
        <fullName evidence="2">Uncharacterized protein</fullName>
    </submittedName>
</protein>
<dbReference type="AlphaFoldDB" id="A0A392RA65"/>
<organism evidence="2 3">
    <name type="scientific">Trifolium medium</name>
    <dbReference type="NCBI Taxonomy" id="97028"/>
    <lineage>
        <taxon>Eukaryota</taxon>
        <taxon>Viridiplantae</taxon>
        <taxon>Streptophyta</taxon>
        <taxon>Embryophyta</taxon>
        <taxon>Tracheophyta</taxon>
        <taxon>Spermatophyta</taxon>
        <taxon>Magnoliopsida</taxon>
        <taxon>eudicotyledons</taxon>
        <taxon>Gunneridae</taxon>
        <taxon>Pentapetalae</taxon>
        <taxon>rosids</taxon>
        <taxon>fabids</taxon>
        <taxon>Fabales</taxon>
        <taxon>Fabaceae</taxon>
        <taxon>Papilionoideae</taxon>
        <taxon>50 kb inversion clade</taxon>
        <taxon>NPAAA clade</taxon>
        <taxon>Hologalegina</taxon>
        <taxon>IRL clade</taxon>
        <taxon>Trifolieae</taxon>
        <taxon>Trifolium</taxon>
    </lineage>
</organism>
<reference evidence="2 3" key="1">
    <citation type="journal article" date="2018" name="Front. Plant Sci.">
        <title>Red Clover (Trifolium pratense) and Zigzag Clover (T. medium) - A Picture of Genomic Similarities and Differences.</title>
        <authorList>
            <person name="Dluhosova J."/>
            <person name="Istvanek J."/>
            <person name="Nedelnik J."/>
            <person name="Repkova J."/>
        </authorList>
    </citation>
    <scope>NUCLEOTIDE SEQUENCE [LARGE SCALE GENOMIC DNA]</scope>
    <source>
        <strain evidence="3">cv. 10/8</strain>
        <tissue evidence="2">Leaf</tissue>
    </source>
</reference>
<sequence>PRSMVPPAPDIDLYKPKKRKRSEKTSGEKEPKKKEIKKEAGTTSEKQKEDPAGKGKVVEKKVAEEGKKDKKRKSSGIKIDEGRTKRRHDKASEQDDSSTESDDVPLAQKLKQKTSQGYAKEMHKTFST</sequence>
<dbReference type="Proteomes" id="UP000265520">
    <property type="component" value="Unassembled WGS sequence"/>
</dbReference>
<evidence type="ECO:0000313" key="2">
    <source>
        <dbReference type="EMBL" id="MCI33159.1"/>
    </source>
</evidence>
<comment type="caution">
    <text evidence="2">The sequence shown here is derived from an EMBL/GenBank/DDBJ whole genome shotgun (WGS) entry which is preliminary data.</text>
</comment>
<feature type="non-terminal residue" evidence="2">
    <location>
        <position position="1"/>
    </location>
</feature>
<feature type="compositionally biased region" description="Basic and acidic residues" evidence="1">
    <location>
        <begin position="23"/>
        <end position="68"/>
    </location>
</feature>
<evidence type="ECO:0000256" key="1">
    <source>
        <dbReference type="SAM" id="MobiDB-lite"/>
    </source>
</evidence>